<comment type="caution">
    <text evidence="2">The sequence shown here is derived from an EMBL/GenBank/DDBJ whole genome shotgun (WGS) entry which is preliminary data.</text>
</comment>
<gene>
    <name evidence="2" type="ORF">M23134_03236</name>
</gene>
<sequence length="39" mass="4605">MLSTVFKSKNQLRKEVCRMIKNSNKQKHTKSKQNNVSKL</sequence>
<accession>A1ZGI1</accession>
<proteinExistence type="predicted"/>
<feature type="region of interest" description="Disordered" evidence="1">
    <location>
        <begin position="19"/>
        <end position="39"/>
    </location>
</feature>
<reference evidence="2 3" key="1">
    <citation type="submission" date="2007-01" db="EMBL/GenBank/DDBJ databases">
        <authorList>
            <person name="Haygood M."/>
            <person name="Podell S."/>
            <person name="Anderson C."/>
            <person name="Hopkinson B."/>
            <person name="Roe K."/>
            <person name="Barbeau K."/>
            <person name="Gaasterland T."/>
            <person name="Ferriera S."/>
            <person name="Johnson J."/>
            <person name="Kravitz S."/>
            <person name="Beeson K."/>
            <person name="Sutton G."/>
            <person name="Rogers Y.-H."/>
            <person name="Friedman R."/>
            <person name="Frazier M."/>
            <person name="Venter J.C."/>
        </authorList>
    </citation>
    <scope>NUCLEOTIDE SEQUENCE [LARGE SCALE GENOMIC DNA]</scope>
    <source>
        <strain evidence="2 3">ATCC 23134</strain>
    </source>
</reference>
<keyword evidence="3" id="KW-1185">Reference proteome</keyword>
<organism evidence="2 3">
    <name type="scientific">Microscilla marina ATCC 23134</name>
    <dbReference type="NCBI Taxonomy" id="313606"/>
    <lineage>
        <taxon>Bacteria</taxon>
        <taxon>Pseudomonadati</taxon>
        <taxon>Bacteroidota</taxon>
        <taxon>Cytophagia</taxon>
        <taxon>Cytophagales</taxon>
        <taxon>Microscillaceae</taxon>
        <taxon>Microscilla</taxon>
    </lineage>
</organism>
<evidence type="ECO:0000313" key="3">
    <source>
        <dbReference type="Proteomes" id="UP000004095"/>
    </source>
</evidence>
<protein>
    <submittedName>
        <fullName evidence="2">Uncharacterized protein</fullName>
    </submittedName>
</protein>
<name>A1ZGI1_MICM2</name>
<dbReference type="Proteomes" id="UP000004095">
    <property type="component" value="Unassembled WGS sequence"/>
</dbReference>
<evidence type="ECO:0000313" key="2">
    <source>
        <dbReference type="EMBL" id="EAY30598.1"/>
    </source>
</evidence>
<evidence type="ECO:0000256" key="1">
    <source>
        <dbReference type="SAM" id="MobiDB-lite"/>
    </source>
</evidence>
<dbReference type="EMBL" id="AAWS01000006">
    <property type="protein sequence ID" value="EAY30598.1"/>
    <property type="molecule type" value="Genomic_DNA"/>
</dbReference>
<dbReference type="AlphaFoldDB" id="A1ZGI1"/>